<organism evidence="6 7">
    <name type="scientific">Streptomyces anatolicus</name>
    <dbReference type="NCBI Taxonomy" id="2675858"/>
    <lineage>
        <taxon>Bacteria</taxon>
        <taxon>Bacillati</taxon>
        <taxon>Actinomycetota</taxon>
        <taxon>Actinomycetes</taxon>
        <taxon>Kitasatosporales</taxon>
        <taxon>Streptomycetaceae</taxon>
        <taxon>Streptomyces</taxon>
    </lineage>
</organism>
<keyword evidence="1 6" id="KW-0489">Methyltransferase</keyword>
<dbReference type="GO" id="GO:0008168">
    <property type="term" value="F:methyltransferase activity"/>
    <property type="evidence" value="ECO:0007669"/>
    <property type="project" value="UniProtKB-KW"/>
</dbReference>
<keyword evidence="2" id="KW-0808">Transferase</keyword>
<dbReference type="PANTHER" id="PTHR43712:SF2">
    <property type="entry name" value="O-METHYLTRANSFERASE CICE"/>
    <property type="match status" value="1"/>
</dbReference>
<evidence type="ECO:0000259" key="5">
    <source>
        <dbReference type="Pfam" id="PF08100"/>
    </source>
</evidence>
<protein>
    <submittedName>
        <fullName evidence="6">Hydroxyneurosporene methyltransferase</fullName>
    </submittedName>
</protein>
<evidence type="ECO:0000259" key="4">
    <source>
        <dbReference type="Pfam" id="PF00891"/>
    </source>
</evidence>
<dbReference type="InterPro" id="IPR016461">
    <property type="entry name" value="COMT-like"/>
</dbReference>
<dbReference type="PIRSF" id="PIRSF005739">
    <property type="entry name" value="O-mtase"/>
    <property type="match status" value="1"/>
</dbReference>
<gene>
    <name evidence="6" type="ORF">GKQ77_03500</name>
</gene>
<evidence type="ECO:0000313" key="7">
    <source>
        <dbReference type="Proteomes" id="UP001197114"/>
    </source>
</evidence>
<name>A0ABS6YGW4_9ACTN</name>
<evidence type="ECO:0000256" key="3">
    <source>
        <dbReference type="ARBA" id="ARBA00022691"/>
    </source>
</evidence>
<dbReference type="Proteomes" id="UP001197114">
    <property type="component" value="Unassembled WGS sequence"/>
</dbReference>
<dbReference type="SUPFAM" id="SSF53335">
    <property type="entry name" value="S-adenosyl-L-methionine-dependent methyltransferases"/>
    <property type="match status" value="1"/>
</dbReference>
<proteinExistence type="predicted"/>
<dbReference type="PROSITE" id="PS51683">
    <property type="entry name" value="SAM_OMT_II"/>
    <property type="match status" value="1"/>
</dbReference>
<dbReference type="Gene3D" id="3.40.50.150">
    <property type="entry name" value="Vaccinia Virus protein VP39"/>
    <property type="match status" value="1"/>
</dbReference>
<dbReference type="GO" id="GO:0032259">
    <property type="term" value="P:methylation"/>
    <property type="evidence" value="ECO:0007669"/>
    <property type="project" value="UniProtKB-KW"/>
</dbReference>
<dbReference type="InterPro" id="IPR036388">
    <property type="entry name" value="WH-like_DNA-bd_sf"/>
</dbReference>
<feature type="domain" description="O-methyltransferase dimerisation" evidence="5">
    <location>
        <begin position="9"/>
        <end position="74"/>
    </location>
</feature>
<sequence>MTSSSLDHAMFGLFSTHALHLADKHGVFTHLIAEGPATPARIATARRIDEETLERLLLVLASVSVVERGSDGSYRIAQALTPFFDTAGPRYIGGFVRHLVTNTTGQLERLDDYLTRGKAVVDAGLPAPFDTIYRDEEATREFLEAMWNLSFGVSEELVELARLDGVRHLVDVGGASGAFAVAALTRYPSLNVTVFDLPEVGPFLENTRQSKGLQDRLAFAPGDFFRDPLPPAECLSFGYILSDWDDKTCVELLRKAYDACASGGRVLLMERLFDENGGPLATAAMNLSMHVETQGRHRTAAEYTGLLEEAGFGDCAAHRSTWDKHLVVGRKS</sequence>
<dbReference type="EMBL" id="WMBF01000016">
    <property type="protein sequence ID" value="MBW5420636.1"/>
    <property type="molecule type" value="Genomic_DNA"/>
</dbReference>
<keyword evidence="3" id="KW-0949">S-adenosyl-L-methionine</keyword>
<dbReference type="InterPro" id="IPR012967">
    <property type="entry name" value="COMT_dimerisation"/>
</dbReference>
<dbReference type="InterPro" id="IPR036390">
    <property type="entry name" value="WH_DNA-bd_sf"/>
</dbReference>
<dbReference type="Pfam" id="PF00891">
    <property type="entry name" value="Methyltransf_2"/>
    <property type="match status" value="1"/>
</dbReference>
<evidence type="ECO:0000256" key="2">
    <source>
        <dbReference type="ARBA" id="ARBA00022679"/>
    </source>
</evidence>
<evidence type="ECO:0000313" key="6">
    <source>
        <dbReference type="EMBL" id="MBW5420636.1"/>
    </source>
</evidence>
<accession>A0ABS6YGW4</accession>
<dbReference type="PANTHER" id="PTHR43712">
    <property type="entry name" value="PUTATIVE (AFU_ORTHOLOGUE AFUA_4G14580)-RELATED"/>
    <property type="match status" value="1"/>
</dbReference>
<comment type="caution">
    <text evidence="6">The sequence shown here is derived from an EMBL/GenBank/DDBJ whole genome shotgun (WGS) entry which is preliminary data.</text>
</comment>
<keyword evidence="7" id="KW-1185">Reference proteome</keyword>
<dbReference type="InterPro" id="IPR029063">
    <property type="entry name" value="SAM-dependent_MTases_sf"/>
</dbReference>
<dbReference type="Gene3D" id="1.10.10.10">
    <property type="entry name" value="Winged helix-like DNA-binding domain superfamily/Winged helix DNA-binding domain"/>
    <property type="match status" value="1"/>
</dbReference>
<feature type="domain" description="O-methyltransferase C-terminal" evidence="4">
    <location>
        <begin position="124"/>
        <end position="312"/>
    </location>
</feature>
<dbReference type="CDD" id="cd02440">
    <property type="entry name" value="AdoMet_MTases"/>
    <property type="match status" value="1"/>
</dbReference>
<evidence type="ECO:0000256" key="1">
    <source>
        <dbReference type="ARBA" id="ARBA00022603"/>
    </source>
</evidence>
<reference evidence="6 7" key="1">
    <citation type="submission" date="2019-11" db="EMBL/GenBank/DDBJ databases">
        <authorList>
            <person name="Ay H."/>
        </authorList>
    </citation>
    <scope>NUCLEOTIDE SEQUENCE [LARGE SCALE GENOMIC DNA]</scope>
    <source>
        <strain evidence="6 7">BG9H</strain>
    </source>
</reference>
<dbReference type="InterPro" id="IPR001077">
    <property type="entry name" value="COMT_C"/>
</dbReference>
<dbReference type="Pfam" id="PF08100">
    <property type="entry name" value="Dimerisation"/>
    <property type="match status" value="1"/>
</dbReference>
<dbReference type="SUPFAM" id="SSF46785">
    <property type="entry name" value="Winged helix' DNA-binding domain"/>
    <property type="match status" value="1"/>
</dbReference>